<organism evidence="5 6">
    <name type="scientific">Candidatus Avichristensenella intestinipullorum</name>
    <dbReference type="NCBI Taxonomy" id="2840693"/>
    <lineage>
        <taxon>Bacteria</taxon>
        <taxon>Bacillati</taxon>
        <taxon>Bacillota</taxon>
        <taxon>Clostridia</taxon>
        <taxon>Candidatus Avichristensenella</taxon>
    </lineage>
</organism>
<dbReference type="CDD" id="cd04496">
    <property type="entry name" value="SSB_OBF"/>
    <property type="match status" value="1"/>
</dbReference>
<keyword evidence="2" id="KW-0234">DNA repair</keyword>
<dbReference type="GO" id="GO:0009295">
    <property type="term" value="C:nucleoid"/>
    <property type="evidence" value="ECO:0007669"/>
    <property type="project" value="TreeGrafter"/>
</dbReference>
<comment type="subunit">
    <text evidence="2">Homotetramer.</text>
</comment>
<comment type="caution">
    <text evidence="2">Lacks conserved residue(s) required for the propagation of feature annotation.</text>
</comment>
<proteinExistence type="inferred from homology"/>
<reference evidence="5" key="1">
    <citation type="submission" date="2020-10" db="EMBL/GenBank/DDBJ databases">
        <authorList>
            <person name="Gilroy R."/>
        </authorList>
    </citation>
    <scope>NUCLEOTIDE SEQUENCE</scope>
    <source>
        <strain evidence="5">ChiHile30-977</strain>
    </source>
</reference>
<accession>A0A9D1CJN6</accession>
<dbReference type="InterPro" id="IPR012340">
    <property type="entry name" value="NA-bd_OB-fold"/>
</dbReference>
<dbReference type="PANTHER" id="PTHR10302">
    <property type="entry name" value="SINGLE-STRANDED DNA-BINDING PROTEIN"/>
    <property type="match status" value="1"/>
</dbReference>
<comment type="caution">
    <text evidence="5">The sequence shown here is derived from an EMBL/GenBank/DDBJ whole genome shotgun (WGS) entry which is preliminary data.</text>
</comment>
<dbReference type="Pfam" id="PF00436">
    <property type="entry name" value="SSB"/>
    <property type="match status" value="1"/>
</dbReference>
<dbReference type="PROSITE" id="PS50935">
    <property type="entry name" value="SSB"/>
    <property type="match status" value="1"/>
</dbReference>
<comment type="function">
    <text evidence="2">Plays an important role in DNA replication, recombination and repair. Binds to ssDNA and to an array of partner proteins to recruit them to their sites of action during DNA metabolism.</text>
</comment>
<evidence type="ECO:0000313" key="6">
    <source>
        <dbReference type="Proteomes" id="UP000886819"/>
    </source>
</evidence>
<dbReference type="Gene3D" id="2.40.50.140">
    <property type="entry name" value="Nucleic acid-binding proteins"/>
    <property type="match status" value="1"/>
</dbReference>
<dbReference type="InterPro" id="IPR000424">
    <property type="entry name" value="Primosome_PriB/ssb"/>
</dbReference>
<feature type="short sequence motif" description="Important for interaction with partner proteins" evidence="2">
    <location>
        <begin position="137"/>
        <end position="142"/>
    </location>
</feature>
<keyword evidence="2" id="KW-0227">DNA damage</keyword>
<sequence>MNKVFLIGNLTRDPELRTTSNGYSVCSFGLAVNRRRKVEGQPDVDFFNVTAWRQLGENCARYLSKGRKVCVVGQIHIRNYDAQDGTKRTVVEVDADDVEFMPNAGQPAGEGGFRPAPAPAAPSGFAPAESGFTQVDEDELPF</sequence>
<evidence type="ECO:0000256" key="2">
    <source>
        <dbReference type="HAMAP-Rule" id="MF_00984"/>
    </source>
</evidence>
<dbReference type="GO" id="GO:0006281">
    <property type="term" value="P:DNA repair"/>
    <property type="evidence" value="ECO:0007669"/>
    <property type="project" value="UniProtKB-UniRule"/>
</dbReference>
<dbReference type="NCBIfam" id="TIGR00621">
    <property type="entry name" value="ssb"/>
    <property type="match status" value="1"/>
</dbReference>
<keyword evidence="1 2" id="KW-0238">DNA-binding</keyword>
<evidence type="ECO:0000313" key="5">
    <source>
        <dbReference type="EMBL" id="HIQ63967.1"/>
    </source>
</evidence>
<reference evidence="5" key="2">
    <citation type="journal article" date="2021" name="PeerJ">
        <title>Extensive microbial diversity within the chicken gut microbiome revealed by metagenomics and culture.</title>
        <authorList>
            <person name="Gilroy R."/>
            <person name="Ravi A."/>
            <person name="Getino M."/>
            <person name="Pursley I."/>
            <person name="Horton D.L."/>
            <person name="Alikhan N.F."/>
            <person name="Baker D."/>
            <person name="Gharbi K."/>
            <person name="Hall N."/>
            <person name="Watson M."/>
            <person name="Adriaenssens E.M."/>
            <person name="Foster-Nyarko E."/>
            <person name="Jarju S."/>
            <person name="Secka A."/>
            <person name="Antonio M."/>
            <person name="Oren A."/>
            <person name="Chaudhuri R.R."/>
            <person name="La Ragione R."/>
            <person name="Hildebrand F."/>
            <person name="Pallen M.J."/>
        </authorList>
    </citation>
    <scope>NUCLEOTIDE SEQUENCE</scope>
    <source>
        <strain evidence="5">ChiHile30-977</strain>
    </source>
</reference>
<keyword evidence="2" id="KW-0235">DNA replication</keyword>
<dbReference type="GO" id="GO:0006310">
    <property type="term" value="P:DNA recombination"/>
    <property type="evidence" value="ECO:0007669"/>
    <property type="project" value="UniProtKB-UniRule"/>
</dbReference>
<dbReference type="InterPro" id="IPR011344">
    <property type="entry name" value="ssDNA-bd"/>
</dbReference>
<dbReference type="Proteomes" id="UP000886819">
    <property type="component" value="Unassembled WGS sequence"/>
</dbReference>
<dbReference type="GO" id="GO:0003697">
    <property type="term" value="F:single-stranded DNA binding"/>
    <property type="evidence" value="ECO:0007669"/>
    <property type="project" value="UniProtKB-UniRule"/>
</dbReference>
<dbReference type="GO" id="GO:0006260">
    <property type="term" value="P:DNA replication"/>
    <property type="evidence" value="ECO:0007669"/>
    <property type="project" value="UniProtKB-UniRule"/>
</dbReference>
<dbReference type="SUPFAM" id="SSF50249">
    <property type="entry name" value="Nucleic acid-binding proteins"/>
    <property type="match status" value="1"/>
</dbReference>
<evidence type="ECO:0000256" key="4">
    <source>
        <dbReference type="SAM" id="MobiDB-lite"/>
    </source>
</evidence>
<dbReference type="PANTHER" id="PTHR10302:SF27">
    <property type="entry name" value="SINGLE-STRANDED DNA-BINDING PROTEIN"/>
    <property type="match status" value="1"/>
</dbReference>
<evidence type="ECO:0000256" key="1">
    <source>
        <dbReference type="ARBA" id="ARBA00023125"/>
    </source>
</evidence>
<gene>
    <name evidence="5" type="ORF">IAA66_10385</name>
</gene>
<dbReference type="HAMAP" id="MF_00984">
    <property type="entry name" value="SSB"/>
    <property type="match status" value="1"/>
</dbReference>
<name>A0A9D1CJN6_9FIRM</name>
<protein>
    <recommendedName>
        <fullName evidence="2 3">Single-stranded DNA-binding protein</fullName>
        <shortName evidence="2">SSB</shortName>
    </recommendedName>
</protein>
<keyword evidence="2" id="KW-0233">DNA recombination</keyword>
<evidence type="ECO:0000256" key="3">
    <source>
        <dbReference type="RuleBase" id="RU000524"/>
    </source>
</evidence>
<feature type="compositionally biased region" description="Low complexity" evidence="4">
    <location>
        <begin position="121"/>
        <end position="131"/>
    </location>
</feature>
<dbReference type="EMBL" id="DVFI01000143">
    <property type="protein sequence ID" value="HIQ63967.1"/>
    <property type="molecule type" value="Genomic_DNA"/>
</dbReference>
<dbReference type="AlphaFoldDB" id="A0A9D1CJN6"/>
<feature type="region of interest" description="Disordered" evidence="4">
    <location>
        <begin position="101"/>
        <end position="142"/>
    </location>
</feature>